<evidence type="ECO:0000256" key="2">
    <source>
        <dbReference type="ARBA" id="ARBA00022630"/>
    </source>
</evidence>
<dbReference type="PANTHER" id="PTHR13789">
    <property type="entry name" value="MONOOXYGENASE"/>
    <property type="match status" value="1"/>
</dbReference>
<comment type="caution">
    <text evidence="8">The sequence shown here is derived from an EMBL/GenBank/DDBJ whole genome shotgun (WGS) entry which is preliminary data.</text>
</comment>
<feature type="domain" description="FAD-binding" evidence="7">
    <location>
        <begin position="51"/>
        <end position="363"/>
    </location>
</feature>
<keyword evidence="4" id="KW-0560">Oxidoreductase</keyword>
<name>A0ABR9PE43_9ACTN</name>
<evidence type="ECO:0000256" key="3">
    <source>
        <dbReference type="ARBA" id="ARBA00022827"/>
    </source>
</evidence>
<reference evidence="8 9" key="1">
    <citation type="submission" date="2020-09" db="EMBL/GenBank/DDBJ databases">
        <title>Diversity and distribution of actinomycetes associated with coral in the coast of Hainan.</title>
        <authorList>
            <person name="Li F."/>
        </authorList>
    </citation>
    <scope>NUCLEOTIDE SEQUENCE [LARGE SCALE GENOMIC DNA]</scope>
    <source>
        <strain evidence="8 9">HNM0947</strain>
    </source>
</reference>
<evidence type="ECO:0000259" key="7">
    <source>
        <dbReference type="Pfam" id="PF01494"/>
    </source>
</evidence>
<evidence type="ECO:0000256" key="6">
    <source>
        <dbReference type="SAM" id="MobiDB-lite"/>
    </source>
</evidence>
<keyword evidence="3" id="KW-0274">FAD</keyword>
<keyword evidence="9" id="KW-1185">Reference proteome</keyword>
<dbReference type="SUPFAM" id="SSF54373">
    <property type="entry name" value="FAD-linked reductases, C-terminal domain"/>
    <property type="match status" value="1"/>
</dbReference>
<evidence type="ECO:0000256" key="5">
    <source>
        <dbReference type="ARBA" id="ARBA00023033"/>
    </source>
</evidence>
<dbReference type="Gene3D" id="3.50.50.60">
    <property type="entry name" value="FAD/NAD(P)-binding domain"/>
    <property type="match status" value="1"/>
</dbReference>
<dbReference type="InterPro" id="IPR036188">
    <property type="entry name" value="FAD/NAD-bd_sf"/>
</dbReference>
<dbReference type="Proteomes" id="UP000806528">
    <property type="component" value="Unassembled WGS sequence"/>
</dbReference>
<feature type="compositionally biased region" description="Polar residues" evidence="6">
    <location>
        <begin position="24"/>
        <end position="37"/>
    </location>
</feature>
<keyword evidence="2" id="KW-0285">Flavoprotein</keyword>
<dbReference type="Pfam" id="PF01494">
    <property type="entry name" value="FAD_binding_3"/>
    <property type="match status" value="1"/>
</dbReference>
<dbReference type="EMBL" id="JADBGI010000034">
    <property type="protein sequence ID" value="MBE3002115.1"/>
    <property type="molecule type" value="Genomic_DNA"/>
</dbReference>
<evidence type="ECO:0000313" key="8">
    <source>
        <dbReference type="EMBL" id="MBE3002115.1"/>
    </source>
</evidence>
<evidence type="ECO:0000256" key="1">
    <source>
        <dbReference type="ARBA" id="ARBA00001974"/>
    </source>
</evidence>
<evidence type="ECO:0000313" key="9">
    <source>
        <dbReference type="Proteomes" id="UP000806528"/>
    </source>
</evidence>
<dbReference type="PANTHER" id="PTHR13789:SF318">
    <property type="entry name" value="GERANYLGERANYL DIPHOSPHATE REDUCTASE"/>
    <property type="match status" value="1"/>
</dbReference>
<proteinExistence type="predicted"/>
<dbReference type="InterPro" id="IPR002938">
    <property type="entry name" value="FAD-bd"/>
</dbReference>
<organism evidence="8 9">
    <name type="scientific">Nocardiopsis coralli</name>
    <dbReference type="NCBI Taxonomy" id="2772213"/>
    <lineage>
        <taxon>Bacteria</taxon>
        <taxon>Bacillati</taxon>
        <taxon>Actinomycetota</taxon>
        <taxon>Actinomycetes</taxon>
        <taxon>Streptosporangiales</taxon>
        <taxon>Nocardiopsidaceae</taxon>
        <taxon>Nocardiopsis</taxon>
    </lineage>
</organism>
<dbReference type="SUPFAM" id="SSF51905">
    <property type="entry name" value="FAD/NAD(P)-binding domain"/>
    <property type="match status" value="1"/>
</dbReference>
<feature type="region of interest" description="Disordered" evidence="6">
    <location>
        <begin position="21"/>
        <end position="43"/>
    </location>
</feature>
<gene>
    <name evidence="8" type="ORF">IDM40_25940</name>
</gene>
<dbReference type="GO" id="GO:0004497">
    <property type="term" value="F:monooxygenase activity"/>
    <property type="evidence" value="ECO:0007669"/>
    <property type="project" value="UniProtKB-KW"/>
</dbReference>
<dbReference type="InterPro" id="IPR050493">
    <property type="entry name" value="FAD-dep_Monooxygenase_BioMet"/>
</dbReference>
<protein>
    <submittedName>
        <fullName evidence="8">FAD-dependent monooxygenase</fullName>
    </submittedName>
</protein>
<accession>A0ABR9PE43</accession>
<sequence length="464" mass="50543">MPSSITRPPGFSDRQKRLALVAQGTGTSTESSSPRGSRTTEEFRVSASAPTSVIVIGGGIGGFASALVLRRLGADVQLLEQAPEFAEAGAGLQMSPNATRLLERWGLLDQAIASGVAPGRVVFRDATTGEDLLDQDVNGEFRERYGAPYIVAHRADLHRLLWKTAEAEGVRLFNDVRIESVDNTPGGARAVAADGREFTADAIVAADGIKSSVRKQLFSDDEPVASEYVAYRGAIPTERASHSKDMDAVVVWLGPECHLVQYPLRGGELFNTVAVYRSESFAAGQLTYTGDDELRAAYTECVPKVRDALDNVDDAMRWPMFDRVPISRWHEGRICLVGDAAHPMLQYLAQGACQALEDAGTLEHLAGELVLGAGGDPSRWPEVFERFTELRREKTAKVQNTARTWGEAWHLTGPVERTVRNMLFRSADRHGIWEYTDWLYGEQPADGRVSADGQAAEAFPATAP</sequence>
<keyword evidence="5 8" id="KW-0503">Monooxygenase</keyword>
<comment type="cofactor">
    <cofactor evidence="1">
        <name>FAD</name>
        <dbReference type="ChEBI" id="CHEBI:57692"/>
    </cofactor>
</comment>
<dbReference type="PRINTS" id="PR00420">
    <property type="entry name" value="RNGMNOXGNASE"/>
</dbReference>
<evidence type="ECO:0000256" key="4">
    <source>
        <dbReference type="ARBA" id="ARBA00023002"/>
    </source>
</evidence>